<dbReference type="AlphaFoldDB" id="A0A4Q7MKC2"/>
<accession>A0A4Q7MKC2</accession>
<reference evidence="1 2" key="1">
    <citation type="submission" date="2019-02" db="EMBL/GenBank/DDBJ databases">
        <title>Genomic Encyclopedia of Type Strains, Phase IV (KMG-IV): sequencing the most valuable type-strain genomes for metagenomic binning, comparative biology and taxonomic classification.</title>
        <authorList>
            <person name="Goeker M."/>
        </authorList>
    </citation>
    <scope>NUCLEOTIDE SEQUENCE [LARGE SCALE GENOMIC DNA]</scope>
    <source>
        <strain evidence="1 2">DSM 16618</strain>
    </source>
</reference>
<gene>
    <name evidence="1" type="ORF">EV679_2423</name>
</gene>
<comment type="caution">
    <text evidence="1">The sequence shown here is derived from an EMBL/GenBank/DDBJ whole genome shotgun (WGS) entry which is preliminary data.</text>
</comment>
<name>A0A4Q7MKC2_9BURK</name>
<organism evidence="1 2">
    <name type="scientific">Kerstersia gyiorum</name>
    <dbReference type="NCBI Taxonomy" id="206506"/>
    <lineage>
        <taxon>Bacteria</taxon>
        <taxon>Pseudomonadati</taxon>
        <taxon>Pseudomonadota</taxon>
        <taxon>Betaproteobacteria</taxon>
        <taxon>Burkholderiales</taxon>
        <taxon>Alcaligenaceae</taxon>
        <taxon>Kerstersia</taxon>
    </lineage>
</organism>
<protein>
    <submittedName>
        <fullName evidence="1">Uncharacterized protein</fullName>
    </submittedName>
</protein>
<evidence type="ECO:0000313" key="1">
    <source>
        <dbReference type="EMBL" id="RZS67212.1"/>
    </source>
</evidence>
<dbReference type="Proteomes" id="UP000292039">
    <property type="component" value="Unassembled WGS sequence"/>
</dbReference>
<sequence length="167" mass="17750">MLPQPLFDHRPPRHQAETHAVIEHRVTATHQHDGTPVDTGHALPVPYGSMLQAGVGGNVLGGLRQFPIAQRAQQVAGQDHALPASLGQPLFGQEVGALQHRLLGVATKAQVAQPTAAADQLLIQPGRADDAGLPLDGQGRFQFHRHASQALRVVLAALLGQVVRHLP</sequence>
<evidence type="ECO:0000313" key="2">
    <source>
        <dbReference type="Proteomes" id="UP000292039"/>
    </source>
</evidence>
<dbReference type="EMBL" id="SGWZ01000004">
    <property type="protein sequence ID" value="RZS67212.1"/>
    <property type="molecule type" value="Genomic_DNA"/>
</dbReference>
<proteinExistence type="predicted"/>